<dbReference type="InterPro" id="IPR001660">
    <property type="entry name" value="SAM"/>
</dbReference>
<evidence type="ECO:0000256" key="2">
    <source>
        <dbReference type="ARBA" id="ARBA00022468"/>
    </source>
</evidence>
<feature type="region of interest" description="Disordered" evidence="7">
    <location>
        <begin position="1699"/>
        <end position="1732"/>
    </location>
</feature>
<feature type="region of interest" description="Disordered" evidence="7">
    <location>
        <begin position="422"/>
        <end position="445"/>
    </location>
</feature>
<evidence type="ECO:0000259" key="11">
    <source>
        <dbReference type="PROSITE" id="PS50200"/>
    </source>
</evidence>
<dbReference type="Pfam" id="PF07647">
    <property type="entry name" value="SAM_2"/>
    <property type="match status" value="1"/>
</dbReference>
<keyword evidence="6" id="KW-0479">Metal-binding</keyword>
<evidence type="ECO:0000256" key="6">
    <source>
        <dbReference type="PROSITE-ProRule" id="PRU00288"/>
    </source>
</evidence>
<comment type="caution">
    <text evidence="13">The sequence shown here is derived from an EMBL/GenBank/DDBJ whole genome shotgun (WGS) entry which is preliminary data.</text>
</comment>
<dbReference type="PROSITE" id="PS50200">
    <property type="entry name" value="RA"/>
    <property type="match status" value="1"/>
</dbReference>
<dbReference type="InterPro" id="IPR008936">
    <property type="entry name" value="Rho_GTPase_activation_prot"/>
</dbReference>
<dbReference type="InterPro" id="IPR011993">
    <property type="entry name" value="PH-like_dom_sf"/>
</dbReference>
<keyword evidence="4" id="KW-0597">Phosphoprotein</keyword>
<feature type="region of interest" description="Disordered" evidence="7">
    <location>
        <begin position="221"/>
        <end position="307"/>
    </location>
</feature>
<evidence type="ECO:0000259" key="9">
    <source>
        <dbReference type="PROSITE" id="PS50105"/>
    </source>
</evidence>
<feature type="domain" description="PH" evidence="8">
    <location>
        <begin position="503"/>
        <end position="700"/>
    </location>
</feature>
<dbReference type="SUPFAM" id="SSF47769">
    <property type="entry name" value="SAM/Pointed domain"/>
    <property type="match status" value="1"/>
</dbReference>
<feature type="domain" description="Rho-GAP" evidence="12">
    <location>
        <begin position="1135"/>
        <end position="1316"/>
    </location>
</feature>
<dbReference type="Pfam" id="PF00620">
    <property type="entry name" value="RhoGAP"/>
    <property type="match status" value="1"/>
</dbReference>
<dbReference type="InterPro" id="IPR000198">
    <property type="entry name" value="RhoGAP_dom"/>
</dbReference>
<dbReference type="SUPFAM" id="SSF50729">
    <property type="entry name" value="PH domain-like"/>
    <property type="match status" value="5"/>
</dbReference>
<evidence type="ECO:0000256" key="3">
    <source>
        <dbReference type="ARBA" id="ARBA00022490"/>
    </source>
</evidence>
<dbReference type="Proteomes" id="UP001145742">
    <property type="component" value="Unassembled WGS sequence"/>
</dbReference>
<evidence type="ECO:0000256" key="7">
    <source>
        <dbReference type="SAM" id="MobiDB-lite"/>
    </source>
</evidence>
<feature type="region of interest" description="Disordered" evidence="7">
    <location>
        <begin position="1745"/>
        <end position="1838"/>
    </location>
</feature>
<evidence type="ECO:0000313" key="14">
    <source>
        <dbReference type="Proteomes" id="UP001145742"/>
    </source>
</evidence>
<evidence type="ECO:0000313" key="13">
    <source>
        <dbReference type="EMBL" id="KAJ7413342.1"/>
    </source>
</evidence>
<evidence type="ECO:0000259" key="12">
    <source>
        <dbReference type="PROSITE" id="PS50238"/>
    </source>
</evidence>
<feature type="domain" description="SAM" evidence="9">
    <location>
        <begin position="6"/>
        <end position="62"/>
    </location>
</feature>
<organism evidence="13 14">
    <name type="scientific">Willisornis vidua</name>
    <name type="common">Xingu scale-backed antbird</name>
    <dbReference type="NCBI Taxonomy" id="1566151"/>
    <lineage>
        <taxon>Eukaryota</taxon>
        <taxon>Metazoa</taxon>
        <taxon>Chordata</taxon>
        <taxon>Craniata</taxon>
        <taxon>Vertebrata</taxon>
        <taxon>Euteleostomi</taxon>
        <taxon>Archelosauria</taxon>
        <taxon>Archosauria</taxon>
        <taxon>Dinosauria</taxon>
        <taxon>Saurischia</taxon>
        <taxon>Theropoda</taxon>
        <taxon>Coelurosauria</taxon>
        <taxon>Aves</taxon>
        <taxon>Neognathae</taxon>
        <taxon>Neoaves</taxon>
        <taxon>Telluraves</taxon>
        <taxon>Australaves</taxon>
        <taxon>Passeriformes</taxon>
        <taxon>Thamnophilidae</taxon>
        <taxon>Willisornis</taxon>
    </lineage>
</organism>
<dbReference type="PROSITE" id="PS50105">
    <property type="entry name" value="SAM_DOMAIN"/>
    <property type="match status" value="1"/>
</dbReference>
<dbReference type="PANTHER" id="PTHR45899:SF4">
    <property type="entry name" value="ARF-GAP WITH RHO-GAP DOMAIN, ANK REPEAT AND PH DOMAIN-CONTAINING PROTEIN 3"/>
    <property type="match status" value="1"/>
</dbReference>
<gene>
    <name evidence="13" type="primary">ARAP3</name>
    <name evidence="13" type="ORF">WISP_91282</name>
</gene>
<feature type="region of interest" description="Disordered" evidence="7">
    <location>
        <begin position="321"/>
        <end position="385"/>
    </location>
</feature>
<evidence type="ECO:0000259" key="8">
    <source>
        <dbReference type="PROSITE" id="PS50003"/>
    </source>
</evidence>
<dbReference type="SMART" id="SM00233">
    <property type="entry name" value="PH"/>
    <property type="match status" value="5"/>
</dbReference>
<name>A0ABQ9D5X2_9PASS</name>
<dbReference type="PRINTS" id="PR00405">
    <property type="entry name" value="REVINTRACTNG"/>
</dbReference>
<dbReference type="Gene3D" id="1.10.220.150">
    <property type="entry name" value="Arf GTPase activating protein"/>
    <property type="match status" value="1"/>
</dbReference>
<comment type="subcellular location">
    <subcellularLocation>
        <location evidence="1">Cytoplasm</location>
    </subcellularLocation>
</comment>
<dbReference type="Gene3D" id="1.10.555.10">
    <property type="entry name" value="Rho GTPase activation protein"/>
    <property type="match status" value="1"/>
</dbReference>
<feature type="region of interest" description="Disordered" evidence="7">
    <location>
        <begin position="118"/>
        <end position="160"/>
    </location>
</feature>
<keyword evidence="14" id="KW-1185">Reference proteome</keyword>
<feature type="compositionally biased region" description="Basic and acidic residues" evidence="7">
    <location>
        <begin position="221"/>
        <end position="230"/>
    </location>
</feature>
<dbReference type="Pfam" id="PF01412">
    <property type="entry name" value="ArfGap"/>
    <property type="match status" value="1"/>
</dbReference>
<evidence type="ECO:0000259" key="10">
    <source>
        <dbReference type="PROSITE" id="PS50115"/>
    </source>
</evidence>
<dbReference type="InterPro" id="IPR038508">
    <property type="entry name" value="ArfGAP_dom_sf"/>
</dbReference>
<dbReference type="SUPFAM" id="SSF48350">
    <property type="entry name" value="GTPase activation domain, GAP"/>
    <property type="match status" value="1"/>
</dbReference>
<feature type="compositionally biased region" description="Pro residues" evidence="7">
    <location>
        <begin position="131"/>
        <end position="140"/>
    </location>
</feature>
<evidence type="ECO:0000256" key="4">
    <source>
        <dbReference type="ARBA" id="ARBA00022553"/>
    </source>
</evidence>
<protein>
    <submittedName>
        <fullName evidence="13">Arf-GAP with Rho-GAP domain, ANK repeat and PH domain-containing protein 3</fullName>
    </submittedName>
</protein>
<keyword evidence="5" id="KW-0677">Repeat</keyword>
<sequence length="1838" mass="204781">MSSPCGPDSDIADWLATIHLEKYQDVFKQHGYHVARDAISLDGQHLQQIGITATGHRKRILNLALQTRMLSQSHTGRTAGDTPFRATEVLDVPQAGKDAMKAEAGGTTDAFRTQQRVAAPTQASPVEKDPVPPIVKPVPKPRTVFPRSKPEQGLAPVPPARSTVPAHGLGSDRAPAAFVVLEGFVPGESSTDLESPEPKPTLLADPGAAVAMGMIISRLRARESPREETRPSPAPNHGQTLEPSEKSPPSIPSVPPRHSHRVLAAEPSPRNILEGHSPSHPLLPTAATPARRDASPCPRTGAGQGRMEMVSNVIYEGLERPSVPAEDSGGEDGPQGEGLTQSPALSPQELTQLDDKPESSSWPSGALPPVPQRPTGKPEVNEQPVSPYSETIFGHVAPSRELKGVGISADQSYEAVSELDVEREACRTSSECSSEGRSEDEETRTRLIDRIIQNDTEGYSTVEAPQAEGSPFSLPSHLYPDEVLDDLTISPYASFTSLSEPRPTMLSGWLDKLSPQGNYVFQRRYVRFDGKNLMYFSSEKEPYPKGVIPLSVIEMARSNKDNKFQVVTSHRIFVFRAENEAQRNEWCSTLQKKVMDQRLVGSRPRPANTAHCQKSGTLELKGQKSKVFAALSLPEMWLYKSEQFFKMGIAMFFIEMRGSTIREAKNRSFELITPSKTFSFVAESEREKREWMEALQEAIAEMLYDYEVAEKIWSNKANKYCADCWAQSPDWASINLCVVICKQCAGQHRSLGSSISKVQSLKLDTSVWSNEIVQLFIVLGNDRANRFWAARLPLTEAIHPDSSAEQRRDFISRKYREGRYRLPHPHCATQEDVLQALCTAVTGPTLLKTILQFFSSAEAGLASDPAACESTSGPDLWWGSECKRPRNLSGSPCTREPGPEGVYNEITQPVTHSGYLYRATVPPKLPGVKKSKEDFQRTWCSLERALLFFETEKCTEPLGHIESGDLISLGVSRAQALSSPCPTERFRFTLELFLTGEKVQQLGTDGPETLQAWASAISKWFTPVSCHCLLGYEFQRVGQLRYKCMLNPERWQQAFFILQKAHLFICPAEEDGAEDSINLRRLQELSLVPPMETPDKKEMLILVEMGRTFYLQGLSRADSAAWYTDIQASAGGRGNALRDQQLSRGDIPIIVDSCIAFITQYGLKHEGIYRKNGAKSRIKVLMEEFRRDARNVKLRINDNFIEDVTDVLKRFFRELEDPIFTLELHPQWKEAAEISSKPQRLERYKELIHRLPRLNHKTLAALIGHLYRVQKCADLNQMSTKNLSLLFAPSLFQTDGKGEHEVKVMEDLIDNYVSIFNIDEDQVSQMDLENSLITTWKDTQLSQAGDLIIEVYLEQKLPDCCVTLKVSPTMTAEELTNQVLEMRNVAASLDIWLTFEALENGELERPLHPKEKVLEQALQWCKLPEPSTAYLLVRKIPIGEGSCLFTGVKRETPKCGLLKCREEPPKLLGNKFQERYFVIRDRRLLLLKEKRVHRGCCEIDLHPKGGRRGREGEPGNNGGLVMAILLSGRLTPSWADPLDLLCQSAKPEREWPLDAAKVYMGIKKKLKPPAQWGFTLTLDKQQLYLVCSGQAELWDWTTSILKAQHDDRHPVIMRRRSSSDLAKQKFGTMPLVPLHGDSTDTTMLSANQTLPMKIHQDSLEEQQEKEVDSDPVYEEVGNFPELAALDLGQGLLADLSAVPPVDRSKKPAPFPEQPPATTLRSSLPASPAQRVTDLSVTKAVSLERGLNLESSKAPPQGHRPTKTASLERNMEPSLALGRDWEQAATPGSSPGAESSLELPRKRSLQPPLPINDKLMQELSSVILRKSDGQTPGPGQPVT</sequence>
<dbReference type="PROSITE" id="PS50238">
    <property type="entry name" value="RHOGAP"/>
    <property type="match status" value="1"/>
</dbReference>
<feature type="domain" description="Arf-GAP" evidence="10">
    <location>
        <begin position="697"/>
        <end position="832"/>
    </location>
</feature>
<evidence type="ECO:0000256" key="5">
    <source>
        <dbReference type="ARBA" id="ARBA00022737"/>
    </source>
</evidence>
<keyword evidence="2" id="KW-0343">GTPase activation</keyword>
<dbReference type="InterPro" id="IPR037858">
    <property type="entry name" value="RhoGAP_ARAP"/>
</dbReference>
<proteinExistence type="predicted"/>
<dbReference type="InterPro" id="IPR001164">
    <property type="entry name" value="ArfGAP_dom"/>
</dbReference>
<dbReference type="InterPro" id="IPR029071">
    <property type="entry name" value="Ubiquitin-like_domsf"/>
</dbReference>
<dbReference type="CDD" id="cd13253">
    <property type="entry name" value="PH1_ARAP"/>
    <property type="match status" value="1"/>
</dbReference>
<dbReference type="CDD" id="cd17902">
    <property type="entry name" value="ArfGap_ARAP3"/>
    <property type="match status" value="1"/>
</dbReference>
<dbReference type="InterPro" id="IPR013761">
    <property type="entry name" value="SAM/pointed_sf"/>
</dbReference>
<keyword evidence="6" id="KW-0863">Zinc-finger</keyword>
<dbReference type="InterPro" id="IPR052227">
    <property type="entry name" value="Arf-Rho-GAP_ANK-PH_domain"/>
</dbReference>
<reference evidence="13" key="1">
    <citation type="submission" date="2019-10" db="EMBL/GenBank/DDBJ databases">
        <authorList>
            <person name="Soares A.E.R."/>
            <person name="Aleixo A."/>
            <person name="Schneider P."/>
            <person name="Miyaki C.Y."/>
            <person name="Schneider M.P."/>
            <person name="Mello C."/>
            <person name="Vasconcelos A.T.R."/>
        </authorList>
    </citation>
    <scope>NUCLEOTIDE SEQUENCE</scope>
    <source>
        <tissue evidence="13">Muscle</tissue>
    </source>
</reference>
<dbReference type="InterPro" id="IPR000159">
    <property type="entry name" value="RA_dom"/>
</dbReference>
<dbReference type="CDD" id="cd04385">
    <property type="entry name" value="RhoGAP_ARAP"/>
    <property type="match status" value="1"/>
</dbReference>
<accession>A0ABQ9D5X2</accession>
<evidence type="ECO:0000256" key="1">
    <source>
        <dbReference type="ARBA" id="ARBA00004496"/>
    </source>
</evidence>
<keyword evidence="3" id="KW-0963">Cytoplasm</keyword>
<feature type="domain" description="PH" evidence="8">
    <location>
        <begin position="1451"/>
        <end position="1605"/>
    </location>
</feature>
<feature type="domain" description="PH" evidence="8">
    <location>
        <begin position="1033"/>
        <end position="1131"/>
    </location>
</feature>
<keyword evidence="6" id="KW-0862">Zinc</keyword>
<dbReference type="Gene3D" id="3.10.20.90">
    <property type="entry name" value="Phosphatidylinositol 3-kinase Catalytic Subunit, Chain A, domain 1"/>
    <property type="match status" value="1"/>
</dbReference>
<dbReference type="PANTHER" id="PTHR45899">
    <property type="entry name" value="RHO GTPASE ACTIVATING PROTEIN AT 15B, ISOFORM C"/>
    <property type="match status" value="1"/>
</dbReference>
<dbReference type="SUPFAM" id="SSF57863">
    <property type="entry name" value="ArfGap/RecO-like zinc finger"/>
    <property type="match status" value="1"/>
</dbReference>
<dbReference type="Gene3D" id="2.30.29.30">
    <property type="entry name" value="Pleckstrin-homology domain (PH domain)/Phosphotyrosine-binding domain (PTB)"/>
    <property type="match status" value="5"/>
</dbReference>
<dbReference type="SMART" id="SM00454">
    <property type="entry name" value="SAM"/>
    <property type="match status" value="1"/>
</dbReference>
<dbReference type="Pfam" id="PF00788">
    <property type="entry name" value="RA"/>
    <property type="match status" value="1"/>
</dbReference>
<dbReference type="InterPro" id="IPR037278">
    <property type="entry name" value="ARFGAP/RecO"/>
</dbReference>
<dbReference type="SMART" id="SM00324">
    <property type="entry name" value="RhoGAP"/>
    <property type="match status" value="1"/>
</dbReference>
<dbReference type="SUPFAM" id="SSF54236">
    <property type="entry name" value="Ubiquitin-like"/>
    <property type="match status" value="1"/>
</dbReference>
<dbReference type="Pfam" id="PF00169">
    <property type="entry name" value="PH"/>
    <property type="match status" value="2"/>
</dbReference>
<dbReference type="Gene3D" id="1.10.150.50">
    <property type="entry name" value="Transcription Factor, Ets-1"/>
    <property type="match status" value="1"/>
</dbReference>
<dbReference type="SMART" id="SM00105">
    <property type="entry name" value="ArfGap"/>
    <property type="match status" value="1"/>
</dbReference>
<dbReference type="CDD" id="cd17228">
    <property type="entry name" value="RA_ARAP3"/>
    <property type="match status" value="1"/>
</dbReference>
<dbReference type="InterPro" id="IPR001849">
    <property type="entry name" value="PH_domain"/>
</dbReference>
<dbReference type="PROSITE" id="PS50003">
    <property type="entry name" value="PH_DOMAIN"/>
    <property type="match status" value="3"/>
</dbReference>
<dbReference type="EMBL" id="WHWB01034145">
    <property type="protein sequence ID" value="KAJ7413342.1"/>
    <property type="molecule type" value="Genomic_DNA"/>
</dbReference>
<dbReference type="PROSITE" id="PS50115">
    <property type="entry name" value="ARFGAP"/>
    <property type="match status" value="1"/>
</dbReference>
<feature type="domain" description="Ras-associating" evidence="11">
    <location>
        <begin position="1345"/>
        <end position="1438"/>
    </location>
</feature>
<feature type="compositionally biased region" description="Polar residues" evidence="7">
    <location>
        <begin position="338"/>
        <end position="351"/>
    </location>
</feature>
<feature type="compositionally biased region" description="Polar residues" evidence="7">
    <location>
        <begin position="1715"/>
        <end position="1724"/>
    </location>
</feature>
<feature type="region of interest" description="Disordered" evidence="7">
    <location>
        <begin position="188"/>
        <end position="207"/>
    </location>
</feature>